<sequence length="97" mass="10881">MSETAFYILLSLTRPMHGYGIIKHVTQITAGRIVLGAGTVYGTLKKLQKAALIRLVEAEDGRKIYQATPQGRQQLQAERERLAEMLRNAEVLDNEKV</sequence>
<dbReference type="InterPro" id="IPR052509">
    <property type="entry name" value="Metal_resp_DNA-bind_regulator"/>
</dbReference>
<protein>
    <submittedName>
        <fullName evidence="2">PadR family transcriptional regulator</fullName>
    </submittedName>
</protein>
<name>A0A9D1QSZ4_9LACO</name>
<dbReference type="Proteomes" id="UP000886822">
    <property type="component" value="Unassembled WGS sequence"/>
</dbReference>
<accession>A0A9D1QSZ4</accession>
<dbReference type="InterPro" id="IPR036388">
    <property type="entry name" value="WH-like_DNA-bd_sf"/>
</dbReference>
<dbReference type="AlphaFoldDB" id="A0A9D1QSZ4"/>
<dbReference type="Gene3D" id="1.10.10.10">
    <property type="entry name" value="Winged helix-like DNA-binding domain superfamily/Winged helix DNA-binding domain"/>
    <property type="match status" value="1"/>
</dbReference>
<evidence type="ECO:0000259" key="1">
    <source>
        <dbReference type="Pfam" id="PF03551"/>
    </source>
</evidence>
<comment type="caution">
    <text evidence="2">The sequence shown here is derived from an EMBL/GenBank/DDBJ whole genome shotgun (WGS) entry which is preliminary data.</text>
</comment>
<dbReference type="Pfam" id="PF03551">
    <property type="entry name" value="PadR"/>
    <property type="match status" value="1"/>
</dbReference>
<dbReference type="SUPFAM" id="SSF46785">
    <property type="entry name" value="Winged helix' DNA-binding domain"/>
    <property type="match status" value="1"/>
</dbReference>
<feature type="domain" description="Transcription regulator PadR N-terminal" evidence="1">
    <location>
        <begin position="13"/>
        <end position="76"/>
    </location>
</feature>
<dbReference type="InterPro" id="IPR005149">
    <property type="entry name" value="Tscrpt_reg_PadR_N"/>
</dbReference>
<dbReference type="InterPro" id="IPR036390">
    <property type="entry name" value="WH_DNA-bd_sf"/>
</dbReference>
<proteinExistence type="predicted"/>
<evidence type="ECO:0000313" key="3">
    <source>
        <dbReference type="Proteomes" id="UP000886822"/>
    </source>
</evidence>
<dbReference type="PANTHER" id="PTHR33169:SF13">
    <property type="entry name" value="PADR-FAMILY TRANSCRIPTIONAL REGULATOR"/>
    <property type="match status" value="1"/>
</dbReference>
<evidence type="ECO:0000313" key="2">
    <source>
        <dbReference type="EMBL" id="HIW72079.1"/>
    </source>
</evidence>
<organism evidence="2 3">
    <name type="scientific">Candidatus Levilactobacillus faecigallinarum</name>
    <dbReference type="NCBI Taxonomy" id="2838638"/>
    <lineage>
        <taxon>Bacteria</taxon>
        <taxon>Bacillati</taxon>
        <taxon>Bacillota</taxon>
        <taxon>Bacilli</taxon>
        <taxon>Lactobacillales</taxon>
        <taxon>Lactobacillaceae</taxon>
        <taxon>Levilactobacillus</taxon>
    </lineage>
</organism>
<dbReference type="PANTHER" id="PTHR33169">
    <property type="entry name" value="PADR-FAMILY TRANSCRIPTIONAL REGULATOR"/>
    <property type="match status" value="1"/>
</dbReference>
<reference evidence="2" key="1">
    <citation type="journal article" date="2021" name="PeerJ">
        <title>Extensive microbial diversity within the chicken gut microbiome revealed by metagenomics and culture.</title>
        <authorList>
            <person name="Gilroy R."/>
            <person name="Ravi A."/>
            <person name="Getino M."/>
            <person name="Pursley I."/>
            <person name="Horton D.L."/>
            <person name="Alikhan N.F."/>
            <person name="Baker D."/>
            <person name="Gharbi K."/>
            <person name="Hall N."/>
            <person name="Watson M."/>
            <person name="Adriaenssens E.M."/>
            <person name="Foster-Nyarko E."/>
            <person name="Jarju S."/>
            <person name="Secka A."/>
            <person name="Antonio M."/>
            <person name="Oren A."/>
            <person name="Chaudhuri R.R."/>
            <person name="La Ragione R."/>
            <person name="Hildebrand F."/>
            <person name="Pallen M.J."/>
        </authorList>
    </citation>
    <scope>NUCLEOTIDE SEQUENCE</scope>
    <source>
        <strain evidence="2">CHK173-259</strain>
    </source>
</reference>
<reference evidence="2" key="2">
    <citation type="submission" date="2021-04" db="EMBL/GenBank/DDBJ databases">
        <authorList>
            <person name="Gilroy R."/>
        </authorList>
    </citation>
    <scope>NUCLEOTIDE SEQUENCE</scope>
    <source>
        <strain evidence="2">CHK173-259</strain>
    </source>
</reference>
<dbReference type="EMBL" id="DXGJ01000043">
    <property type="protein sequence ID" value="HIW72079.1"/>
    <property type="molecule type" value="Genomic_DNA"/>
</dbReference>
<gene>
    <name evidence="2" type="ORF">H9875_05565</name>
</gene>